<organism evidence="10 11">
    <name type="scientific">Colwellia psychrerythraea</name>
    <name type="common">Vibrio psychroerythus</name>
    <dbReference type="NCBI Taxonomy" id="28229"/>
    <lineage>
        <taxon>Bacteria</taxon>
        <taxon>Pseudomonadati</taxon>
        <taxon>Pseudomonadota</taxon>
        <taxon>Gammaproteobacteria</taxon>
        <taxon>Alteromonadales</taxon>
        <taxon>Colwelliaceae</taxon>
        <taxon>Colwellia</taxon>
    </lineage>
</organism>
<dbReference type="EMBL" id="JQED01000056">
    <property type="protein sequence ID" value="KGJ86622.1"/>
    <property type="molecule type" value="Genomic_DNA"/>
</dbReference>
<dbReference type="CDD" id="cd17574">
    <property type="entry name" value="REC_OmpR"/>
    <property type="match status" value="1"/>
</dbReference>
<dbReference type="PROSITE" id="PS50110">
    <property type="entry name" value="RESPONSE_REGULATORY"/>
    <property type="match status" value="1"/>
</dbReference>
<dbReference type="GO" id="GO:0000976">
    <property type="term" value="F:transcription cis-regulatory region binding"/>
    <property type="evidence" value="ECO:0007669"/>
    <property type="project" value="TreeGrafter"/>
</dbReference>
<keyword evidence="5" id="KW-0804">Transcription</keyword>
<evidence type="ECO:0000256" key="5">
    <source>
        <dbReference type="ARBA" id="ARBA00023163"/>
    </source>
</evidence>
<dbReference type="RefSeq" id="WP_033095856.1">
    <property type="nucleotide sequence ID" value="NZ_JQED01000056.1"/>
</dbReference>
<dbReference type="InterPro" id="IPR016032">
    <property type="entry name" value="Sig_transdc_resp-reg_C-effctor"/>
</dbReference>
<dbReference type="FunFam" id="3.40.50.2300:FF:000001">
    <property type="entry name" value="DNA-binding response regulator PhoB"/>
    <property type="match status" value="1"/>
</dbReference>
<dbReference type="SMART" id="SM00862">
    <property type="entry name" value="Trans_reg_C"/>
    <property type="match status" value="1"/>
</dbReference>
<reference evidence="10 11" key="1">
    <citation type="submission" date="2014-08" db="EMBL/GenBank/DDBJ databases">
        <title>Genomic and Phenotypic Diversity of Colwellia psychrerythraea strains from Disparate Marine Basins.</title>
        <authorList>
            <person name="Techtmann S.M."/>
            <person name="Stelling S.C."/>
            <person name="Utturkar S.M."/>
            <person name="Alshibli N."/>
            <person name="Harris A."/>
            <person name="Brown S.D."/>
            <person name="Hazen T.C."/>
        </authorList>
    </citation>
    <scope>NUCLEOTIDE SEQUENCE [LARGE SCALE GENOMIC DNA]</scope>
    <source>
        <strain evidence="10 11">ND2E</strain>
    </source>
</reference>
<dbReference type="SMART" id="SM00448">
    <property type="entry name" value="REC"/>
    <property type="match status" value="1"/>
</dbReference>
<keyword evidence="3" id="KW-0805">Transcription regulation</keyword>
<feature type="domain" description="OmpR/PhoB-type" evidence="9">
    <location>
        <begin position="125"/>
        <end position="222"/>
    </location>
</feature>
<evidence type="ECO:0000256" key="1">
    <source>
        <dbReference type="ARBA" id="ARBA00022553"/>
    </source>
</evidence>
<evidence type="ECO:0000256" key="3">
    <source>
        <dbReference type="ARBA" id="ARBA00023015"/>
    </source>
</evidence>
<dbReference type="InterPro" id="IPR039420">
    <property type="entry name" value="WalR-like"/>
</dbReference>
<feature type="DNA-binding region" description="OmpR/PhoB-type" evidence="7">
    <location>
        <begin position="125"/>
        <end position="222"/>
    </location>
</feature>
<gene>
    <name evidence="10" type="ORF">ND2E_0794</name>
</gene>
<dbReference type="GO" id="GO:0005829">
    <property type="term" value="C:cytosol"/>
    <property type="evidence" value="ECO:0007669"/>
    <property type="project" value="TreeGrafter"/>
</dbReference>
<dbReference type="GO" id="GO:0006355">
    <property type="term" value="P:regulation of DNA-templated transcription"/>
    <property type="evidence" value="ECO:0007669"/>
    <property type="project" value="InterPro"/>
</dbReference>
<feature type="modified residue" description="4-aspartylphosphate" evidence="6">
    <location>
        <position position="51"/>
    </location>
</feature>
<proteinExistence type="predicted"/>
<dbReference type="SUPFAM" id="SSF46894">
    <property type="entry name" value="C-terminal effector domain of the bipartite response regulators"/>
    <property type="match status" value="1"/>
</dbReference>
<evidence type="ECO:0000256" key="2">
    <source>
        <dbReference type="ARBA" id="ARBA00023012"/>
    </source>
</evidence>
<dbReference type="PROSITE" id="PS51755">
    <property type="entry name" value="OMPR_PHOB"/>
    <property type="match status" value="1"/>
</dbReference>
<dbReference type="GO" id="GO:0032993">
    <property type="term" value="C:protein-DNA complex"/>
    <property type="evidence" value="ECO:0007669"/>
    <property type="project" value="TreeGrafter"/>
</dbReference>
<keyword evidence="4 7" id="KW-0238">DNA-binding</keyword>
<dbReference type="Pfam" id="PF00486">
    <property type="entry name" value="Trans_reg_C"/>
    <property type="match status" value="1"/>
</dbReference>
<dbReference type="Gene3D" id="1.10.10.10">
    <property type="entry name" value="Winged helix-like DNA-binding domain superfamily/Winged helix DNA-binding domain"/>
    <property type="match status" value="1"/>
</dbReference>
<feature type="domain" description="Response regulatory" evidence="8">
    <location>
        <begin position="2"/>
        <end position="116"/>
    </location>
</feature>
<dbReference type="PATRIC" id="fig|28229.4.peg.4288"/>
<name>A0A099K9B1_COLPS</name>
<dbReference type="GO" id="GO:0000156">
    <property type="term" value="F:phosphorelay response regulator activity"/>
    <property type="evidence" value="ECO:0007669"/>
    <property type="project" value="TreeGrafter"/>
</dbReference>
<sequence length="225" mass="25742">MKLLLIEDHIEISKVIFEYFEIKGYDLDYASNGEMGLELANNNQYDFIILDIMLPGIDGLAVCKKLRTQGIDTPILMLTARDEKEDILNGFNSGADDYLIKPFDLHILEARVKAIHHRNLGTQGCRTLTFEALSLDIKTHTATRGECTFQLNNAQFILLKLLMLKAPDVVTRDEVIREIWGNDSPDEDLLRNHVYRLRALIDKPFKNTYIKTLPKVGYQLKSDSN</sequence>
<keyword evidence="2" id="KW-0902">Two-component regulatory system</keyword>
<comment type="caution">
    <text evidence="10">The sequence shown here is derived from an EMBL/GenBank/DDBJ whole genome shotgun (WGS) entry which is preliminary data.</text>
</comment>
<evidence type="ECO:0000256" key="4">
    <source>
        <dbReference type="ARBA" id="ARBA00023125"/>
    </source>
</evidence>
<evidence type="ECO:0000313" key="10">
    <source>
        <dbReference type="EMBL" id="KGJ86622.1"/>
    </source>
</evidence>
<dbReference type="AlphaFoldDB" id="A0A099K9B1"/>
<dbReference type="Gene3D" id="3.40.50.2300">
    <property type="match status" value="1"/>
</dbReference>
<evidence type="ECO:0000259" key="8">
    <source>
        <dbReference type="PROSITE" id="PS50110"/>
    </source>
</evidence>
<evidence type="ECO:0000313" key="11">
    <source>
        <dbReference type="Proteomes" id="UP000029843"/>
    </source>
</evidence>
<evidence type="ECO:0000256" key="6">
    <source>
        <dbReference type="PROSITE-ProRule" id="PRU00169"/>
    </source>
</evidence>
<evidence type="ECO:0000259" key="9">
    <source>
        <dbReference type="PROSITE" id="PS51755"/>
    </source>
</evidence>
<dbReference type="PANTHER" id="PTHR48111:SF22">
    <property type="entry name" value="REGULATOR OF RPOS"/>
    <property type="match status" value="1"/>
</dbReference>
<dbReference type="OrthoDB" id="9802426at2"/>
<protein>
    <submittedName>
        <fullName evidence="10">Two component transcriptional regulator, winged helix family</fullName>
    </submittedName>
</protein>
<dbReference type="InterPro" id="IPR036388">
    <property type="entry name" value="WH-like_DNA-bd_sf"/>
</dbReference>
<dbReference type="SUPFAM" id="SSF52172">
    <property type="entry name" value="CheY-like"/>
    <property type="match status" value="1"/>
</dbReference>
<evidence type="ECO:0000256" key="7">
    <source>
        <dbReference type="PROSITE-ProRule" id="PRU01091"/>
    </source>
</evidence>
<accession>A0A099K9B1</accession>
<dbReference type="InterPro" id="IPR001867">
    <property type="entry name" value="OmpR/PhoB-type_DNA-bd"/>
</dbReference>
<dbReference type="Gene3D" id="6.10.250.690">
    <property type="match status" value="1"/>
</dbReference>
<dbReference type="Pfam" id="PF00072">
    <property type="entry name" value="Response_reg"/>
    <property type="match status" value="1"/>
</dbReference>
<dbReference type="InterPro" id="IPR001789">
    <property type="entry name" value="Sig_transdc_resp-reg_receiver"/>
</dbReference>
<keyword evidence="1 6" id="KW-0597">Phosphoprotein</keyword>
<dbReference type="CDD" id="cd00383">
    <property type="entry name" value="trans_reg_C"/>
    <property type="match status" value="1"/>
</dbReference>
<dbReference type="Proteomes" id="UP000029843">
    <property type="component" value="Unassembled WGS sequence"/>
</dbReference>
<dbReference type="InterPro" id="IPR011006">
    <property type="entry name" value="CheY-like_superfamily"/>
</dbReference>
<dbReference type="PANTHER" id="PTHR48111">
    <property type="entry name" value="REGULATOR OF RPOS"/>
    <property type="match status" value="1"/>
</dbReference>